<feature type="non-terminal residue" evidence="1">
    <location>
        <position position="511"/>
    </location>
</feature>
<keyword evidence="2" id="KW-1185">Reference proteome</keyword>
<sequence>MDEEDGWAHRQSGEVSVFERLIADISDQIPVTVAESVVQGVSVMQVAQMLTQRWERQHWDRVLFGERRELEFITDQPHTAGGVSVEHSAIHVPLLFDRRDALVVAAVEQAAYLPARQRLRNWERRQDHDNLIGCDSTLGDYFEPTVTLVEASVPGSQPLSSVVRVHVPLYAVRIDPIDGFERARGRSYAYPSCRITIACCMNMLGTVPLPLRRSLSARVPEQHIAQLRQRLLQRPLEPWLEAPSRIRRPAPHTATNCWVAGEVSEEDIDGQLTHFYRTFDSTRVASECHDGVYMATVRLPSNSIPSDVTEGICSLRKARGDISATEANAQIIPVVSDIIVDARRFPRGIDVRACMGSEHSAPMAAEHCDLEAIASGAWTMDTATESSARLAVYIFALDADHTAPLGPSKQQPPTVSSCSQYLVRTVLLPPEDNMELSVEQQLCTVSIRSAQYTHESAAAKLLADAAVQPPVFCNGQRLRVHRARPARQALLLVLTSQNGLVAVCHECGMLG</sequence>
<protein>
    <submittedName>
        <fullName evidence="1">Uncharacterized protein</fullName>
    </submittedName>
</protein>
<evidence type="ECO:0000313" key="2">
    <source>
        <dbReference type="Proteomes" id="UP001139887"/>
    </source>
</evidence>
<dbReference type="AlphaFoldDB" id="A0A9W8I7Q0"/>
<dbReference type="Gene3D" id="3.30.530.20">
    <property type="match status" value="1"/>
</dbReference>
<dbReference type="InterPro" id="IPR023393">
    <property type="entry name" value="START-like_dom_sf"/>
</dbReference>
<name>A0A9W8I7Q0_9FUNG</name>
<organism evidence="1 2">
    <name type="scientific">Coemansia brasiliensis</name>
    <dbReference type="NCBI Taxonomy" id="2650707"/>
    <lineage>
        <taxon>Eukaryota</taxon>
        <taxon>Fungi</taxon>
        <taxon>Fungi incertae sedis</taxon>
        <taxon>Zoopagomycota</taxon>
        <taxon>Kickxellomycotina</taxon>
        <taxon>Kickxellomycetes</taxon>
        <taxon>Kickxellales</taxon>
        <taxon>Kickxellaceae</taxon>
        <taxon>Coemansia</taxon>
    </lineage>
</organism>
<dbReference type="EMBL" id="JANBUW010001317">
    <property type="protein sequence ID" value="KAJ2843712.1"/>
    <property type="molecule type" value="Genomic_DNA"/>
</dbReference>
<proteinExistence type="predicted"/>
<reference evidence="1" key="1">
    <citation type="submission" date="2022-07" db="EMBL/GenBank/DDBJ databases">
        <title>Phylogenomic reconstructions and comparative analyses of Kickxellomycotina fungi.</title>
        <authorList>
            <person name="Reynolds N.K."/>
            <person name="Stajich J.E."/>
            <person name="Barry K."/>
            <person name="Grigoriev I.V."/>
            <person name="Crous P."/>
            <person name="Smith M.E."/>
        </authorList>
    </citation>
    <scope>NUCLEOTIDE SEQUENCE</scope>
    <source>
        <strain evidence="1">NRRL 1566</strain>
    </source>
</reference>
<dbReference type="Proteomes" id="UP001139887">
    <property type="component" value="Unassembled WGS sequence"/>
</dbReference>
<dbReference type="OrthoDB" id="5565277at2759"/>
<evidence type="ECO:0000313" key="1">
    <source>
        <dbReference type="EMBL" id="KAJ2843712.1"/>
    </source>
</evidence>
<dbReference type="SUPFAM" id="SSF55961">
    <property type="entry name" value="Bet v1-like"/>
    <property type="match status" value="1"/>
</dbReference>
<comment type="caution">
    <text evidence="1">The sequence shown here is derived from an EMBL/GenBank/DDBJ whole genome shotgun (WGS) entry which is preliminary data.</text>
</comment>
<gene>
    <name evidence="1" type="ORF">IWW36_005458</name>
</gene>
<accession>A0A9W8I7Q0</accession>